<evidence type="ECO:0000256" key="1">
    <source>
        <dbReference type="ARBA" id="ARBA00004123"/>
    </source>
</evidence>
<evidence type="ECO:0000256" key="12">
    <source>
        <dbReference type="SAM" id="MobiDB-lite"/>
    </source>
</evidence>
<organism evidence="16 17">
    <name type="scientific">Laticauda laticaudata</name>
    <name type="common">Blue-ringed sea krait</name>
    <name type="synonym">Blue-lipped sea krait</name>
    <dbReference type="NCBI Taxonomy" id="8630"/>
    <lineage>
        <taxon>Eukaryota</taxon>
        <taxon>Metazoa</taxon>
        <taxon>Chordata</taxon>
        <taxon>Craniata</taxon>
        <taxon>Vertebrata</taxon>
        <taxon>Euteleostomi</taxon>
        <taxon>Lepidosauria</taxon>
        <taxon>Squamata</taxon>
        <taxon>Bifurcata</taxon>
        <taxon>Unidentata</taxon>
        <taxon>Episquamata</taxon>
        <taxon>Toxicofera</taxon>
        <taxon>Serpentes</taxon>
        <taxon>Colubroidea</taxon>
        <taxon>Elapidae</taxon>
        <taxon>Laticaudinae</taxon>
        <taxon>Laticauda</taxon>
    </lineage>
</organism>
<dbReference type="InterPro" id="IPR038269">
    <property type="entry name" value="SCAN_sf"/>
</dbReference>
<accession>A0A8C5RYY5</accession>
<dbReference type="InterPro" id="IPR050331">
    <property type="entry name" value="Zinc_finger"/>
</dbReference>
<dbReference type="FunFam" id="3.30.160.60:FF:002343">
    <property type="entry name" value="Zinc finger protein 33A"/>
    <property type="match status" value="3"/>
</dbReference>
<dbReference type="PROSITE" id="PS50805">
    <property type="entry name" value="KRAB"/>
    <property type="match status" value="1"/>
</dbReference>
<dbReference type="GeneTree" id="ENSGT01150000286941"/>
<comment type="subcellular location">
    <subcellularLocation>
        <location evidence="1">Nucleus</location>
    </subcellularLocation>
</comment>
<dbReference type="InterPro" id="IPR003309">
    <property type="entry name" value="SCAN_dom"/>
</dbReference>
<feature type="domain" description="C2H2-type" evidence="13">
    <location>
        <begin position="625"/>
        <end position="652"/>
    </location>
</feature>
<dbReference type="Gene3D" id="6.10.140.140">
    <property type="match status" value="1"/>
</dbReference>
<evidence type="ECO:0000256" key="3">
    <source>
        <dbReference type="ARBA" id="ARBA00022723"/>
    </source>
</evidence>
<dbReference type="Pfam" id="PF13465">
    <property type="entry name" value="zf-H2C2_2"/>
    <property type="match status" value="1"/>
</dbReference>
<evidence type="ECO:0000256" key="5">
    <source>
        <dbReference type="ARBA" id="ARBA00022771"/>
    </source>
</evidence>
<dbReference type="CDD" id="cd07765">
    <property type="entry name" value="KRAB_A-box"/>
    <property type="match status" value="1"/>
</dbReference>
<dbReference type="AlphaFoldDB" id="A0A8C5RYY5"/>
<evidence type="ECO:0000256" key="11">
    <source>
        <dbReference type="PROSITE-ProRule" id="PRU00042"/>
    </source>
</evidence>
<dbReference type="Gene3D" id="1.10.4020.10">
    <property type="entry name" value="DNA breaking-rejoining enzymes"/>
    <property type="match status" value="1"/>
</dbReference>
<dbReference type="GO" id="GO:0003677">
    <property type="term" value="F:DNA binding"/>
    <property type="evidence" value="ECO:0007669"/>
    <property type="project" value="UniProtKB-KW"/>
</dbReference>
<evidence type="ECO:0000256" key="6">
    <source>
        <dbReference type="ARBA" id="ARBA00022833"/>
    </source>
</evidence>
<feature type="region of interest" description="Disordered" evidence="12">
    <location>
        <begin position="148"/>
        <end position="183"/>
    </location>
</feature>
<dbReference type="InterPro" id="IPR036236">
    <property type="entry name" value="Znf_C2H2_sf"/>
</dbReference>
<feature type="domain" description="C2H2-type" evidence="13">
    <location>
        <begin position="653"/>
        <end position="680"/>
    </location>
</feature>
<dbReference type="PROSITE" id="PS50804">
    <property type="entry name" value="SCAN_BOX"/>
    <property type="match status" value="1"/>
</dbReference>
<keyword evidence="4" id="KW-0677">Repeat</keyword>
<feature type="domain" description="C2H2-type" evidence="13">
    <location>
        <begin position="597"/>
        <end position="624"/>
    </location>
</feature>
<dbReference type="Proteomes" id="UP000694406">
    <property type="component" value="Unplaced"/>
</dbReference>
<evidence type="ECO:0000256" key="4">
    <source>
        <dbReference type="ARBA" id="ARBA00022737"/>
    </source>
</evidence>
<keyword evidence="5 11" id="KW-0863">Zinc-finger</keyword>
<dbReference type="FunFam" id="3.30.160.60:FF:000016">
    <property type="entry name" value="zinc finger protein 37 homolog"/>
    <property type="match status" value="1"/>
</dbReference>
<dbReference type="Pfam" id="PF00096">
    <property type="entry name" value="zf-C2H2"/>
    <property type="match status" value="7"/>
</dbReference>
<evidence type="ECO:0000256" key="10">
    <source>
        <dbReference type="ARBA" id="ARBA00023242"/>
    </source>
</evidence>
<dbReference type="Pfam" id="PF02023">
    <property type="entry name" value="SCAN"/>
    <property type="match status" value="1"/>
</dbReference>
<dbReference type="SMART" id="SM00431">
    <property type="entry name" value="SCAN"/>
    <property type="match status" value="1"/>
</dbReference>
<dbReference type="PROSITE" id="PS50157">
    <property type="entry name" value="ZINC_FINGER_C2H2_2"/>
    <property type="match status" value="10"/>
</dbReference>
<keyword evidence="7" id="KW-0805">Transcription regulation</keyword>
<dbReference type="SUPFAM" id="SSF109640">
    <property type="entry name" value="KRAB domain (Kruppel-associated box)"/>
    <property type="match status" value="1"/>
</dbReference>
<feature type="domain" description="C2H2-type" evidence="13">
    <location>
        <begin position="513"/>
        <end position="540"/>
    </location>
</feature>
<evidence type="ECO:0000256" key="9">
    <source>
        <dbReference type="ARBA" id="ARBA00023163"/>
    </source>
</evidence>
<keyword evidence="3" id="KW-0479">Metal-binding</keyword>
<dbReference type="GO" id="GO:0005634">
    <property type="term" value="C:nucleus"/>
    <property type="evidence" value="ECO:0007669"/>
    <property type="project" value="UniProtKB-SubCell"/>
</dbReference>
<dbReference type="FunFam" id="3.30.160.60:FF:002090">
    <property type="entry name" value="Zinc finger protein 473"/>
    <property type="match status" value="2"/>
</dbReference>
<dbReference type="InterPro" id="IPR001909">
    <property type="entry name" value="KRAB"/>
</dbReference>
<reference evidence="16" key="1">
    <citation type="submission" date="2025-08" db="UniProtKB">
        <authorList>
            <consortium name="Ensembl"/>
        </authorList>
    </citation>
    <scope>IDENTIFICATION</scope>
</reference>
<feature type="domain" description="C2H2-type" evidence="13">
    <location>
        <begin position="541"/>
        <end position="568"/>
    </location>
</feature>
<dbReference type="Ensembl" id="ENSLLTT00000010092.1">
    <property type="protein sequence ID" value="ENSLLTP00000009722.1"/>
    <property type="gene ID" value="ENSLLTG00000007451.1"/>
</dbReference>
<evidence type="ECO:0000256" key="2">
    <source>
        <dbReference type="ARBA" id="ARBA00006991"/>
    </source>
</evidence>
<feature type="domain" description="C2H2-type" evidence="13">
    <location>
        <begin position="485"/>
        <end position="512"/>
    </location>
</feature>
<feature type="domain" description="KRAB" evidence="15">
    <location>
        <begin position="204"/>
        <end position="298"/>
    </location>
</feature>
<feature type="domain" description="C2H2-type" evidence="13">
    <location>
        <begin position="429"/>
        <end position="456"/>
    </location>
</feature>
<evidence type="ECO:0000313" key="16">
    <source>
        <dbReference type="Ensembl" id="ENSLLTP00000009722.1"/>
    </source>
</evidence>
<dbReference type="FunFam" id="3.30.160.60:FF:003000">
    <property type="entry name" value="Zinc finger and SCAN domain-containing 20"/>
    <property type="match status" value="1"/>
</dbReference>
<evidence type="ECO:0000313" key="17">
    <source>
        <dbReference type="Proteomes" id="UP000694406"/>
    </source>
</evidence>
<keyword evidence="6" id="KW-0862">Zinc</keyword>
<dbReference type="PANTHER" id="PTHR16515:SF66">
    <property type="entry name" value="C2H2-TYPE DOMAIN-CONTAINING PROTEIN"/>
    <property type="match status" value="1"/>
</dbReference>
<reference evidence="16" key="2">
    <citation type="submission" date="2025-09" db="UniProtKB">
        <authorList>
            <consortium name="Ensembl"/>
        </authorList>
    </citation>
    <scope>IDENTIFICATION</scope>
</reference>
<evidence type="ECO:0000256" key="8">
    <source>
        <dbReference type="ARBA" id="ARBA00023125"/>
    </source>
</evidence>
<dbReference type="SMART" id="SM00349">
    <property type="entry name" value="KRAB"/>
    <property type="match status" value="1"/>
</dbReference>
<dbReference type="SUPFAM" id="SSF57667">
    <property type="entry name" value="beta-beta-alpha zinc fingers"/>
    <property type="match status" value="6"/>
</dbReference>
<feature type="domain" description="SCAN box" evidence="14">
    <location>
        <begin position="49"/>
        <end position="124"/>
    </location>
</feature>
<dbReference type="GO" id="GO:0008270">
    <property type="term" value="F:zinc ion binding"/>
    <property type="evidence" value="ECO:0007669"/>
    <property type="project" value="UniProtKB-KW"/>
</dbReference>
<feature type="domain" description="C2H2-type" evidence="13">
    <location>
        <begin position="569"/>
        <end position="596"/>
    </location>
</feature>
<name>A0A8C5RYY5_LATLA</name>
<dbReference type="Pfam" id="PF01352">
    <property type="entry name" value="KRAB"/>
    <property type="match status" value="1"/>
</dbReference>
<feature type="domain" description="C2H2-type" evidence="13">
    <location>
        <begin position="401"/>
        <end position="428"/>
    </location>
</feature>
<dbReference type="SMART" id="SM00355">
    <property type="entry name" value="ZnF_C2H2"/>
    <property type="match status" value="10"/>
</dbReference>
<protein>
    <submittedName>
        <fullName evidence="16">Uncharacterized protein</fullName>
    </submittedName>
</protein>
<feature type="domain" description="C2H2-type" evidence="13">
    <location>
        <begin position="457"/>
        <end position="484"/>
    </location>
</feature>
<keyword evidence="9" id="KW-0804">Transcription</keyword>
<dbReference type="GO" id="GO:0006355">
    <property type="term" value="P:regulation of DNA-templated transcription"/>
    <property type="evidence" value="ECO:0007669"/>
    <property type="project" value="InterPro"/>
</dbReference>
<keyword evidence="10" id="KW-0539">Nucleus</keyword>
<dbReference type="PANTHER" id="PTHR16515">
    <property type="entry name" value="PR DOMAIN ZINC FINGER PROTEIN"/>
    <property type="match status" value="1"/>
</dbReference>
<evidence type="ECO:0000256" key="7">
    <source>
        <dbReference type="ARBA" id="ARBA00023015"/>
    </source>
</evidence>
<evidence type="ECO:0000259" key="13">
    <source>
        <dbReference type="PROSITE" id="PS50157"/>
    </source>
</evidence>
<dbReference type="PROSITE" id="PS00028">
    <property type="entry name" value="ZINC_FINGER_C2H2_1"/>
    <property type="match status" value="9"/>
</dbReference>
<dbReference type="FunFam" id="3.30.160.60:FF:002565">
    <property type="match status" value="1"/>
</dbReference>
<dbReference type="InterPro" id="IPR036051">
    <property type="entry name" value="KRAB_dom_sf"/>
</dbReference>
<dbReference type="FunFam" id="3.30.160.60:FF:000478">
    <property type="entry name" value="Zinc finger protein 133"/>
    <property type="match status" value="1"/>
</dbReference>
<comment type="similarity">
    <text evidence="2">Belongs to the krueppel C2H2-type zinc-finger protein family.</text>
</comment>
<keyword evidence="17" id="KW-1185">Reference proteome</keyword>
<keyword evidence="8" id="KW-0238">DNA-binding</keyword>
<dbReference type="Gene3D" id="3.30.160.60">
    <property type="entry name" value="Classic Zinc Finger"/>
    <property type="match status" value="10"/>
</dbReference>
<sequence>MKGQFLSNEKIGKYPSDVQCGSYGEIWARTGQKILEEKIPRSEVQPWNFMSFQHREDEGPRGLCSQLHSFCSRWLRSEKYTKAQMLDLVVLEQFLALLPLQMESWVRECGAETSSQAVALVEGFLLSQTEDQKKRIDWQSFMVEIRDPEGRRHPSKSSSEMFFRKISQNDPKKDTTKGKNSRKFTLPVGGTETLVETPVQEGHVSFEEVAVYFSKEEWSELDPDQKALHWEVMLENYWNVASLGDNEQNHKESRESFQGFRHGDVMEKPTIQMEFQSQERNPSNNWNKESSSSIEAHMQEFLEEEGEIQKKYIGKGVKLSKDTLEINEHNPSKSKGQDNKLKDNGKNYNWDFPFSQENGSLILHKSFPIQENPEKGMENGKSFCERKTFTSEKRNQKEKPYKCIDCGTGFQKVASLVRHKLILTCDAPYKCIDCGKGFNKESNLTSHERIHTGEKPYKCMECGKTFRRNSNLISHKRIHTGEKPYKCMECEKCFSKHSDFTSHKRIHTGEKPYKCMECGKCFRQPRTLIIHKRIHTGEKPYKCMECGKSFSVNCSLKSHKRIHTGEKPYKCMECGKSFSQSSGLVIHKRIHTREKPYKCMECGKSFSQPSGLIIHKRIHTGEKPFKCTECGKSFSQSTHLTGHKMIHTGERPFKCTECGKGFTLNCSLTYHQRIHTREKPYDCMEC</sequence>
<dbReference type="SUPFAM" id="SSF47353">
    <property type="entry name" value="Retrovirus capsid dimerization domain-like"/>
    <property type="match status" value="1"/>
</dbReference>
<proteinExistence type="inferred from homology"/>
<dbReference type="InterPro" id="IPR013087">
    <property type="entry name" value="Znf_C2H2_type"/>
</dbReference>
<evidence type="ECO:0000259" key="14">
    <source>
        <dbReference type="PROSITE" id="PS50804"/>
    </source>
</evidence>
<evidence type="ECO:0000259" key="15">
    <source>
        <dbReference type="PROSITE" id="PS50805"/>
    </source>
</evidence>